<dbReference type="EMBL" id="BBNR01000003">
    <property type="protein sequence ID" value="GAL66250.1"/>
    <property type="molecule type" value="Genomic_DNA"/>
</dbReference>
<gene>
    <name evidence="1" type="ORF">JCM19301_815</name>
</gene>
<protein>
    <submittedName>
        <fullName evidence="1">Uncharacterized protein</fullName>
    </submittedName>
</protein>
<organism evidence="1 2">
    <name type="scientific">Jejuia pallidilutea</name>
    <dbReference type="NCBI Taxonomy" id="504487"/>
    <lineage>
        <taxon>Bacteria</taxon>
        <taxon>Pseudomonadati</taxon>
        <taxon>Bacteroidota</taxon>
        <taxon>Flavobacteriia</taxon>
        <taxon>Flavobacteriales</taxon>
        <taxon>Flavobacteriaceae</taxon>
        <taxon>Jejuia</taxon>
    </lineage>
</organism>
<dbReference type="RefSeq" id="WP_042241880.1">
    <property type="nucleotide sequence ID" value="NZ_BBNR01000003.1"/>
</dbReference>
<accession>A0A090VN97</accession>
<sequence length="242" mass="27481">MKKPKLKNLLKIGILAFGISLLFWGCQNDNESAAHEHNELSTAQTKTSYKRVSLEQLEKDGLFSKLTKEFDTERLYATNSQKSIYNKSNSQETIIITDTITVIEKENYKSYTFLIRTAGQKPNEVKNLILEKKDSLSNAFILTYQFTPKWLENYFSGVHSKPEGTIYLTPYASSLSKGKNLAGKSMGETCSWVNITITSPCGCSHYYRWQCRGCQRQNLNGHQLTHQPNTYVRVLGALAPKC</sequence>
<dbReference type="Proteomes" id="UP000029641">
    <property type="component" value="Unassembled WGS sequence"/>
</dbReference>
<proteinExistence type="predicted"/>
<evidence type="ECO:0000313" key="2">
    <source>
        <dbReference type="Proteomes" id="UP000029641"/>
    </source>
</evidence>
<evidence type="ECO:0000313" key="1">
    <source>
        <dbReference type="EMBL" id="GAL66250.1"/>
    </source>
</evidence>
<name>A0A090VN97_9FLAO</name>
<comment type="caution">
    <text evidence="1">The sequence shown here is derived from an EMBL/GenBank/DDBJ whole genome shotgun (WGS) entry which is preliminary data.</text>
</comment>
<dbReference type="STRING" id="504487.JCM19538_2634"/>
<reference evidence="1 2" key="1">
    <citation type="journal article" date="2014" name="Genome Announc.">
        <title>Draft Genome Sequence of Marine Flavobacterium Jejuia pallidilutea Strain 11shimoA1 and Pigmentation Mutants.</title>
        <authorList>
            <person name="Takatani N."/>
            <person name="Nakanishi M."/>
            <person name="Meirelles P."/>
            <person name="Mino S."/>
            <person name="Suda W."/>
            <person name="Oshima K."/>
            <person name="Hattori M."/>
            <person name="Ohkuma M."/>
            <person name="Hosokawa M."/>
            <person name="Miyashita K."/>
            <person name="Thompson F.L."/>
            <person name="Niwa A."/>
            <person name="Sawabe T."/>
            <person name="Sawabe T."/>
        </authorList>
    </citation>
    <scope>NUCLEOTIDE SEQUENCE [LARGE SCALE GENOMIC DNA]</scope>
    <source>
        <strain evidence="1 2">JCM 19301</strain>
    </source>
</reference>
<dbReference type="AlphaFoldDB" id="A0A090VN97"/>